<evidence type="ECO:0000313" key="2">
    <source>
        <dbReference type="EMBL" id="KAK2717303.1"/>
    </source>
</evidence>
<feature type="signal peptide" evidence="1">
    <location>
        <begin position="1"/>
        <end position="20"/>
    </location>
</feature>
<feature type="chain" id="PRO_5041654673" evidence="1">
    <location>
        <begin position="21"/>
        <end position="431"/>
    </location>
</feature>
<evidence type="ECO:0000256" key="1">
    <source>
        <dbReference type="SAM" id="SignalP"/>
    </source>
</evidence>
<gene>
    <name evidence="2" type="ORF">QYM36_006174</name>
</gene>
<sequence length="431" mass="48574">MQKMRILLFVVFGFVEYGLSATTWKDLNSLASIRTSKQEESTHAAIDAMNNFENANIINDAVVQKARKPIYMNLSPVRALFRRFGLDGPYANTFLGAVSRIEVTPFLERLRLGRAVDNYQGLQENYPEELDVGFCFAEHLFYRARQTDLMRSFFPQRRARRSSFLNAFSSMISSTPSSSVFDSLVNAGVSGLLDHLTKRKTDSNFETTPADSSAEYFSADPVEEPPMTTWPEVGFAFGKRYIKKYFASAQGNSLKSDPEDDEEDKRLIETVENLGRSFMLSTFGLLPGSPASGSLPDILEGRSMPLSETREVPVSRTGNPIIDFGNIAFDTFQRASDISNSMYCAKKYIVNHLWVLFRKSARSALGFDVLARDLSWTARESAPYLNITEGMMRSFVTDKPLDIPEESERNSRSSDLDDIVDLVNELIRELL</sequence>
<dbReference type="AlphaFoldDB" id="A0AA88HY46"/>
<organism evidence="2 3">
    <name type="scientific">Artemia franciscana</name>
    <name type="common">Brine shrimp</name>
    <name type="synonym">Artemia sanfranciscana</name>
    <dbReference type="NCBI Taxonomy" id="6661"/>
    <lineage>
        <taxon>Eukaryota</taxon>
        <taxon>Metazoa</taxon>
        <taxon>Ecdysozoa</taxon>
        <taxon>Arthropoda</taxon>
        <taxon>Crustacea</taxon>
        <taxon>Branchiopoda</taxon>
        <taxon>Anostraca</taxon>
        <taxon>Artemiidae</taxon>
        <taxon>Artemia</taxon>
    </lineage>
</organism>
<protein>
    <submittedName>
        <fullName evidence="2">Uncharacterized protein</fullName>
    </submittedName>
</protein>
<name>A0AA88HY46_ARTSF</name>
<accession>A0AA88HY46</accession>
<keyword evidence="3" id="KW-1185">Reference proteome</keyword>
<dbReference type="EMBL" id="JAVRJZ010000010">
    <property type="protein sequence ID" value="KAK2717303.1"/>
    <property type="molecule type" value="Genomic_DNA"/>
</dbReference>
<evidence type="ECO:0000313" key="3">
    <source>
        <dbReference type="Proteomes" id="UP001187531"/>
    </source>
</evidence>
<keyword evidence="1" id="KW-0732">Signal</keyword>
<dbReference type="Proteomes" id="UP001187531">
    <property type="component" value="Unassembled WGS sequence"/>
</dbReference>
<reference evidence="2" key="1">
    <citation type="submission" date="2023-07" db="EMBL/GenBank/DDBJ databases">
        <title>Chromosome-level genome assembly of Artemia franciscana.</title>
        <authorList>
            <person name="Jo E."/>
        </authorList>
    </citation>
    <scope>NUCLEOTIDE SEQUENCE</scope>
    <source>
        <tissue evidence="2">Whole body</tissue>
    </source>
</reference>
<proteinExistence type="predicted"/>
<comment type="caution">
    <text evidence="2">The sequence shown here is derived from an EMBL/GenBank/DDBJ whole genome shotgun (WGS) entry which is preliminary data.</text>
</comment>